<dbReference type="GO" id="GO:0008353">
    <property type="term" value="F:RNA polymerase II CTD heptapeptide repeat kinase activity"/>
    <property type="evidence" value="ECO:0007669"/>
    <property type="project" value="TreeGrafter"/>
</dbReference>
<feature type="region of interest" description="Disordered" evidence="8">
    <location>
        <begin position="507"/>
        <end position="586"/>
    </location>
</feature>
<dbReference type="FunFam" id="1.10.510.10:FF:000624">
    <property type="entry name" value="Mitogen-activated protein kinase"/>
    <property type="match status" value="1"/>
</dbReference>
<keyword evidence="5" id="KW-0418">Kinase</keyword>
<dbReference type="PANTHER" id="PTHR24056">
    <property type="entry name" value="CELL DIVISION PROTEIN KINASE"/>
    <property type="match status" value="1"/>
</dbReference>
<evidence type="ECO:0000313" key="11">
    <source>
        <dbReference type="Proteomes" id="UP001346149"/>
    </source>
</evidence>
<dbReference type="GO" id="GO:0005524">
    <property type="term" value="F:ATP binding"/>
    <property type="evidence" value="ECO:0007669"/>
    <property type="project" value="UniProtKB-UniRule"/>
</dbReference>
<evidence type="ECO:0000256" key="6">
    <source>
        <dbReference type="ARBA" id="ARBA00022840"/>
    </source>
</evidence>
<evidence type="ECO:0000313" key="10">
    <source>
        <dbReference type="EMBL" id="KAK4788740.1"/>
    </source>
</evidence>
<dbReference type="EMBL" id="JAXQNO010000011">
    <property type="protein sequence ID" value="KAK4788740.1"/>
    <property type="molecule type" value="Genomic_DNA"/>
</dbReference>
<evidence type="ECO:0000256" key="3">
    <source>
        <dbReference type="ARBA" id="ARBA00022679"/>
    </source>
</evidence>
<feature type="compositionally biased region" description="Low complexity" evidence="8">
    <location>
        <begin position="73"/>
        <end position="85"/>
    </location>
</feature>
<dbReference type="Proteomes" id="UP001346149">
    <property type="component" value="Unassembled WGS sequence"/>
</dbReference>
<reference evidence="10 11" key="1">
    <citation type="journal article" date="2023" name="Hortic Res">
        <title>Pangenome of water caltrop reveals structural variations and asymmetric subgenome divergence after allopolyploidization.</title>
        <authorList>
            <person name="Zhang X."/>
            <person name="Chen Y."/>
            <person name="Wang L."/>
            <person name="Yuan Y."/>
            <person name="Fang M."/>
            <person name="Shi L."/>
            <person name="Lu R."/>
            <person name="Comes H.P."/>
            <person name="Ma Y."/>
            <person name="Chen Y."/>
            <person name="Huang G."/>
            <person name="Zhou Y."/>
            <person name="Zheng Z."/>
            <person name="Qiu Y."/>
        </authorList>
    </citation>
    <scope>NUCLEOTIDE SEQUENCE [LARGE SCALE GENOMIC DNA]</scope>
    <source>
        <strain evidence="10">F231</strain>
    </source>
</reference>
<dbReference type="InterPro" id="IPR000719">
    <property type="entry name" value="Prot_kinase_dom"/>
</dbReference>
<dbReference type="InterPro" id="IPR011009">
    <property type="entry name" value="Kinase-like_dom_sf"/>
</dbReference>
<keyword evidence="4 7" id="KW-0547">Nucleotide-binding</keyword>
<dbReference type="Gene3D" id="3.30.200.20">
    <property type="entry name" value="Phosphorylase Kinase, domain 1"/>
    <property type="match status" value="1"/>
</dbReference>
<feature type="binding site" evidence="7">
    <location>
        <position position="174"/>
    </location>
    <ligand>
        <name>ATP</name>
        <dbReference type="ChEBI" id="CHEBI:30616"/>
    </ligand>
</feature>
<dbReference type="CDD" id="cd07840">
    <property type="entry name" value="STKc_CDK9_like"/>
    <property type="match status" value="1"/>
</dbReference>
<dbReference type="GO" id="GO:0000307">
    <property type="term" value="C:cyclin-dependent protein kinase holoenzyme complex"/>
    <property type="evidence" value="ECO:0007669"/>
    <property type="project" value="TreeGrafter"/>
</dbReference>
<keyword evidence="6 7" id="KW-0067">ATP-binding</keyword>
<evidence type="ECO:0000256" key="8">
    <source>
        <dbReference type="SAM" id="MobiDB-lite"/>
    </source>
</evidence>
<evidence type="ECO:0000259" key="9">
    <source>
        <dbReference type="PROSITE" id="PS50011"/>
    </source>
</evidence>
<dbReference type="GO" id="GO:0032968">
    <property type="term" value="P:positive regulation of transcription elongation by RNA polymerase II"/>
    <property type="evidence" value="ECO:0007669"/>
    <property type="project" value="TreeGrafter"/>
</dbReference>
<sequence>MGCFCSKEALVEEAIEKEPAVKENHSSVQLVAPSRVCQDGSSRSVQKVPSQASAGSFHNPSSHNNHRQNSKGSAAERSQSSQRQTAEAIFMARNGEGQPDSLTSSLVRLPNSIEGEEIVAGWPSWLTSVAAEAIRGLVPRCPHSFKKLKVIGRGTYSYVYKAHDLETGRTVAMKKVRFSKMDPESVRFMAREIQILRKLDHPNIIQLEGIVASRVSSSLYLIFEYMDHDLAGILARPDIKLSESQIKCYMQQLLCGLEHCHGRGILHRDIKASNLLVGRDGVLKIGDWGLANFYQQQPLTSRVVTLWYRAPELLLGATKYGVGVDLWSAGCILAESFAGAPLLPGRTEVEQLHKILKLCGSPSEVYWQKMRPARVTSFKPHIQYQRCIAEKFKGVPSTALSLIEKLLSLEPRDRGSAAAALRSEFFTTKPFPCDPSNMPEFPPSKEIDKYGLEDAIRGKAESVKGRGPESVRQGSRDAKEVPTPEFNDCREVSLQGQPDTERISHTFDHREHSGSRFSVRPPARARTKDFAHSTSIIYMGSGDSSMRPRCDGEIRTQTSRKDQTTVDLSTGSSLVDRSSSSRDASSTVYVPNKNRIHYSGPLVSPGGNIDDMLKEHERQIQQAVRNARVDRNRNRTHETNGCRR</sequence>
<accession>A0AAN7M0E0</accession>
<dbReference type="InterPro" id="IPR050108">
    <property type="entry name" value="CDK"/>
</dbReference>
<dbReference type="PROSITE" id="PS00108">
    <property type="entry name" value="PROTEIN_KINASE_ST"/>
    <property type="match status" value="1"/>
</dbReference>
<gene>
    <name evidence="10" type="ORF">SAY86_020059</name>
</gene>
<dbReference type="InterPro" id="IPR017441">
    <property type="entry name" value="Protein_kinase_ATP_BS"/>
</dbReference>
<feature type="domain" description="Protein kinase" evidence="9">
    <location>
        <begin position="145"/>
        <end position="426"/>
    </location>
</feature>
<evidence type="ECO:0000256" key="4">
    <source>
        <dbReference type="ARBA" id="ARBA00022741"/>
    </source>
</evidence>
<feature type="compositionally biased region" description="Basic and acidic residues" evidence="8">
    <location>
        <begin position="546"/>
        <end position="564"/>
    </location>
</feature>
<dbReference type="GO" id="GO:0005634">
    <property type="term" value="C:nucleus"/>
    <property type="evidence" value="ECO:0007669"/>
    <property type="project" value="TreeGrafter"/>
</dbReference>
<dbReference type="Pfam" id="PF00069">
    <property type="entry name" value="Pkinase"/>
    <property type="match status" value="1"/>
</dbReference>
<dbReference type="PANTHER" id="PTHR24056:SF384">
    <property type="entry name" value="PROTEIN KINASE SUPERFAMILY PROTEIN"/>
    <property type="match status" value="1"/>
</dbReference>
<evidence type="ECO:0000256" key="1">
    <source>
        <dbReference type="ARBA" id="ARBA00006485"/>
    </source>
</evidence>
<dbReference type="AlphaFoldDB" id="A0AAN7M0E0"/>
<keyword evidence="11" id="KW-1185">Reference proteome</keyword>
<keyword evidence="2" id="KW-0723">Serine/threonine-protein kinase</keyword>
<feature type="compositionally biased region" description="Low complexity" evidence="8">
    <location>
        <begin position="568"/>
        <end position="586"/>
    </location>
</feature>
<proteinExistence type="inferred from homology"/>
<dbReference type="FunFam" id="3.30.200.20:FF:000021">
    <property type="entry name" value="probable serine/threonine-protein kinase At1g54610"/>
    <property type="match status" value="1"/>
</dbReference>
<evidence type="ECO:0000256" key="5">
    <source>
        <dbReference type="ARBA" id="ARBA00022777"/>
    </source>
</evidence>
<keyword evidence="3" id="KW-0808">Transferase</keyword>
<feature type="region of interest" description="Disordered" evidence="8">
    <location>
        <begin position="460"/>
        <end position="483"/>
    </location>
</feature>
<organism evidence="10 11">
    <name type="scientific">Trapa natans</name>
    <name type="common">Water chestnut</name>
    <dbReference type="NCBI Taxonomy" id="22666"/>
    <lineage>
        <taxon>Eukaryota</taxon>
        <taxon>Viridiplantae</taxon>
        <taxon>Streptophyta</taxon>
        <taxon>Embryophyta</taxon>
        <taxon>Tracheophyta</taxon>
        <taxon>Spermatophyta</taxon>
        <taxon>Magnoliopsida</taxon>
        <taxon>eudicotyledons</taxon>
        <taxon>Gunneridae</taxon>
        <taxon>Pentapetalae</taxon>
        <taxon>rosids</taxon>
        <taxon>malvids</taxon>
        <taxon>Myrtales</taxon>
        <taxon>Lythraceae</taxon>
        <taxon>Trapa</taxon>
    </lineage>
</organism>
<evidence type="ECO:0000256" key="2">
    <source>
        <dbReference type="ARBA" id="ARBA00022527"/>
    </source>
</evidence>
<name>A0AAN7M0E0_TRANT</name>
<dbReference type="PROSITE" id="PS00107">
    <property type="entry name" value="PROTEIN_KINASE_ATP"/>
    <property type="match status" value="1"/>
</dbReference>
<evidence type="ECO:0000256" key="7">
    <source>
        <dbReference type="PROSITE-ProRule" id="PRU10141"/>
    </source>
</evidence>
<feature type="region of interest" description="Disordered" evidence="8">
    <location>
        <begin position="18"/>
        <end position="85"/>
    </location>
</feature>
<dbReference type="SMART" id="SM00220">
    <property type="entry name" value="S_TKc"/>
    <property type="match status" value="1"/>
</dbReference>
<comment type="caution">
    <text evidence="10">The sequence shown here is derived from an EMBL/GenBank/DDBJ whole genome shotgun (WGS) entry which is preliminary data.</text>
</comment>
<dbReference type="Gene3D" id="1.10.510.10">
    <property type="entry name" value="Transferase(Phosphotransferase) domain 1"/>
    <property type="match status" value="1"/>
</dbReference>
<dbReference type="PROSITE" id="PS50011">
    <property type="entry name" value="PROTEIN_KINASE_DOM"/>
    <property type="match status" value="1"/>
</dbReference>
<protein>
    <recommendedName>
        <fullName evidence="9">Protein kinase domain-containing protein</fullName>
    </recommendedName>
</protein>
<feature type="compositionally biased region" description="Polar residues" evidence="8">
    <location>
        <begin position="39"/>
        <end position="63"/>
    </location>
</feature>
<comment type="similarity">
    <text evidence="1">Belongs to the protein kinase superfamily. CMGC Ser/Thr protein kinase family. CDC2/CDKX subfamily.</text>
</comment>
<dbReference type="InterPro" id="IPR008271">
    <property type="entry name" value="Ser/Thr_kinase_AS"/>
</dbReference>
<dbReference type="SUPFAM" id="SSF56112">
    <property type="entry name" value="Protein kinase-like (PK-like)"/>
    <property type="match status" value="1"/>
</dbReference>